<dbReference type="AlphaFoldDB" id="A0A2T0QXM5"/>
<sequence length="369" mass="38482">MSQVRERETPVVVRPPRRRRRVVAGAVVVALAVPGVSLGRAMVAPGAAPASVRAVEWVRDHGGNHLVDLAENWWFSRHVAAGAVPSTHPVTTAQAAAAPHPVASVTGHAPGQGDWTPGRVGRDGLPALYTTWFRPDAQHPGVVAAAAWIRAGGYDAHLVAGTTQPGGGPWPGGARVAPQDVPDLLATFNAGFKFHDTPGGFFAGGRSSRPLVDGLATAVVDDSGRLQVGTLGREVSIGPHTVAARQNLQLIVDGGAPVPGLDQNGSGRWGTSHNQGQYTWRSALGTDAAGDVVYVGGNGLDLVDLADALVRAGAVRGMELDMHSGMVSFSSWTVAGGTVTPTKLLPDMTREANRYLAPDQRDFFYLTLA</sequence>
<name>A0A2T0QXM5_9ACTN</name>
<keyword evidence="2" id="KW-1185">Reference proteome</keyword>
<comment type="caution">
    <text evidence="1">The sequence shown here is derived from an EMBL/GenBank/DDBJ whole genome shotgun (WGS) entry which is preliminary data.</text>
</comment>
<reference evidence="1 2" key="1">
    <citation type="submission" date="2018-03" db="EMBL/GenBank/DDBJ databases">
        <title>Genomic Encyclopedia of Archaeal and Bacterial Type Strains, Phase II (KMG-II): from individual species to whole genera.</title>
        <authorList>
            <person name="Goeker M."/>
        </authorList>
    </citation>
    <scope>NUCLEOTIDE SEQUENCE [LARGE SCALE GENOMIC DNA]</scope>
    <source>
        <strain evidence="1 2">DSM 19711</strain>
    </source>
</reference>
<dbReference type="OrthoDB" id="141240at2"/>
<dbReference type="EMBL" id="PVZF01000015">
    <property type="protein sequence ID" value="PRY10773.1"/>
    <property type="molecule type" value="Genomic_DNA"/>
</dbReference>
<protein>
    <recommendedName>
        <fullName evidence="3">Phosphodiester glycosidase domain-containing protein</fullName>
    </recommendedName>
</protein>
<evidence type="ECO:0000313" key="1">
    <source>
        <dbReference type="EMBL" id="PRY10773.1"/>
    </source>
</evidence>
<evidence type="ECO:0000313" key="2">
    <source>
        <dbReference type="Proteomes" id="UP000238083"/>
    </source>
</evidence>
<accession>A0A2T0QXM5</accession>
<organism evidence="1 2">
    <name type="scientific">Kineococcus rhizosphaerae</name>
    <dbReference type="NCBI Taxonomy" id="559628"/>
    <lineage>
        <taxon>Bacteria</taxon>
        <taxon>Bacillati</taxon>
        <taxon>Actinomycetota</taxon>
        <taxon>Actinomycetes</taxon>
        <taxon>Kineosporiales</taxon>
        <taxon>Kineosporiaceae</taxon>
        <taxon>Kineococcus</taxon>
    </lineage>
</organism>
<proteinExistence type="predicted"/>
<gene>
    <name evidence="1" type="ORF">CLV37_11537</name>
</gene>
<dbReference type="RefSeq" id="WP_146149553.1">
    <property type="nucleotide sequence ID" value="NZ_PVZF01000015.1"/>
</dbReference>
<evidence type="ECO:0008006" key="3">
    <source>
        <dbReference type="Google" id="ProtNLM"/>
    </source>
</evidence>
<dbReference type="Proteomes" id="UP000238083">
    <property type="component" value="Unassembled WGS sequence"/>
</dbReference>